<evidence type="ECO:0000313" key="5">
    <source>
        <dbReference type="EMBL" id="MBF2708783.1"/>
    </source>
</evidence>
<dbReference type="InterPro" id="IPR010090">
    <property type="entry name" value="Phage_tape_meas"/>
</dbReference>
<evidence type="ECO:0000259" key="4">
    <source>
        <dbReference type="Pfam" id="PF10145"/>
    </source>
</evidence>
<dbReference type="NCBIfam" id="TIGR01760">
    <property type="entry name" value="tape_meas_TP901"/>
    <property type="match status" value="1"/>
</dbReference>
<keyword evidence="6" id="KW-1185">Reference proteome</keyword>
<accession>A0A930XZD9</accession>
<dbReference type="PANTHER" id="PTHR37813">
    <property type="entry name" value="FELS-2 PROPHAGE PROTEIN"/>
    <property type="match status" value="1"/>
</dbReference>
<evidence type="ECO:0000256" key="2">
    <source>
        <dbReference type="SAM" id="MobiDB-lite"/>
    </source>
</evidence>
<keyword evidence="3" id="KW-1133">Transmembrane helix</keyword>
<feature type="transmembrane region" description="Helical" evidence="3">
    <location>
        <begin position="464"/>
        <end position="491"/>
    </location>
</feature>
<feature type="domain" description="Phage tail tape measure protein" evidence="4">
    <location>
        <begin position="100"/>
        <end position="304"/>
    </location>
</feature>
<dbReference type="Pfam" id="PF10145">
    <property type="entry name" value="PhageMin_Tail"/>
    <property type="match status" value="1"/>
</dbReference>
<reference evidence="5" key="1">
    <citation type="submission" date="2020-11" db="EMBL/GenBank/DDBJ databases">
        <title>Genome of Flavobacterium soyangense.</title>
        <authorList>
            <person name="Liu Q."/>
            <person name="Xin Y.-H."/>
        </authorList>
    </citation>
    <scope>NUCLEOTIDE SEQUENCE</scope>
    <source>
        <strain evidence="5">CGMCC 1.13493</strain>
    </source>
</reference>
<dbReference type="Proteomes" id="UP000646211">
    <property type="component" value="Unassembled WGS sequence"/>
</dbReference>
<sequence length="794" mass="85206">MAENISLNIQFNTNGTAVFQKLNEGLNTVNEGTKKITKSFGDCYKSLLAVGLAVDGLNTLKETLDGVIAPGIALNSQMADLSAITGLTGQGLKDIEIAARQSAKTFGTDASQNVNSYKLILSQLSPEIAKSSEAMKLMGNNVNILSKTMGGDTVAATEVLTTAMNQYGVSTADPIAASKAMADMMNVMAAGAKEGSAELPQIKQALEQVGMVAKTTGLSFVETNAAIQMLDKAGKKGAEGGVALRNVLTTLSEGRFASKDAAVGLSQMGVSTTTLADASIPLTDRLRMLKPVMGDTALMTKVFGKENMAASIALIQSADGQDALAKKITGTNTAIDQANVVMGSYQERMNRFKAGLNDVKISFFEFAQPILPATQGMFEFINMAGKLAISGNAISSVYGAVKDSLSKYEGSLKKLKLSLQLSKAMILDSTFVTSISAFVNKIYAKSMDSVRTATNRTTASVMGLNLAMLMSPVGLVVIGVLALVTVFKYLWDHSKRFREILFGVWEAAKAVFHNIGVVVKRVWDMVVKPIIMAYYTFYKFVFTKIWDFIKWVFNGIAAVFVWLYEQAVAVFTTVADFVVGVFNWIVEQVSGALVSIGSFFSGLWDWFSGVFTGFAKFIDEWLIQPIKNAFGGIWDWIVGLFEKIMDKLTGVFAPIKKFFKTLFSSEGMTDVKAAYKQGEKKGAASFEADQAKNGKTQKVEVVGKPEAKKDKNAFDVTKGAVMPATKPIVGVGAKDKKDSSGSGGSSGSRSLTIGKLIENMHIHVGGTIRESKESIKQSITEVLLTAVNDVNLAN</sequence>
<evidence type="ECO:0000256" key="1">
    <source>
        <dbReference type="ARBA" id="ARBA00022612"/>
    </source>
</evidence>
<protein>
    <submittedName>
        <fullName evidence="5">Phage tail tape measure protein</fullName>
    </submittedName>
</protein>
<evidence type="ECO:0000313" key="6">
    <source>
        <dbReference type="Proteomes" id="UP000646211"/>
    </source>
</evidence>
<dbReference type="EMBL" id="JADHEC010000018">
    <property type="protein sequence ID" value="MBF2708783.1"/>
    <property type="molecule type" value="Genomic_DNA"/>
</dbReference>
<dbReference type="PANTHER" id="PTHR37813:SF1">
    <property type="entry name" value="FELS-2 PROPHAGE PROTEIN"/>
    <property type="match status" value="1"/>
</dbReference>
<dbReference type="AlphaFoldDB" id="A0A930XZD9"/>
<feature type="transmembrane region" description="Helical" evidence="3">
    <location>
        <begin position="548"/>
        <end position="564"/>
    </location>
</feature>
<gene>
    <name evidence="5" type="ORF">IR213_09295</name>
</gene>
<keyword evidence="3" id="KW-0812">Transmembrane</keyword>
<feature type="transmembrane region" description="Helical" evidence="3">
    <location>
        <begin position="424"/>
        <end position="444"/>
    </location>
</feature>
<feature type="region of interest" description="Disordered" evidence="2">
    <location>
        <begin position="731"/>
        <end position="750"/>
    </location>
</feature>
<comment type="caution">
    <text evidence="5">The sequence shown here is derived from an EMBL/GenBank/DDBJ whole genome shotgun (WGS) entry which is preliminary data.</text>
</comment>
<name>A0A930XZD9_9FLAO</name>
<evidence type="ECO:0000256" key="3">
    <source>
        <dbReference type="SAM" id="Phobius"/>
    </source>
</evidence>
<keyword evidence="3" id="KW-0472">Membrane</keyword>
<proteinExistence type="predicted"/>
<keyword evidence="1" id="KW-1188">Viral release from host cell</keyword>
<dbReference type="RefSeq" id="WP_194312035.1">
    <property type="nucleotide sequence ID" value="NZ_JADHEC010000018.1"/>
</dbReference>
<organism evidence="5 6">
    <name type="scientific">Flavobacterium soyangense</name>
    <dbReference type="NCBI Taxonomy" id="2023265"/>
    <lineage>
        <taxon>Bacteria</taxon>
        <taxon>Pseudomonadati</taxon>
        <taxon>Bacteroidota</taxon>
        <taxon>Flavobacteriia</taxon>
        <taxon>Flavobacteriales</taxon>
        <taxon>Flavobacteriaceae</taxon>
        <taxon>Flavobacterium</taxon>
    </lineage>
</organism>